<protein>
    <recommendedName>
        <fullName evidence="4">Secreted protein</fullName>
    </recommendedName>
</protein>
<proteinExistence type="predicted"/>
<dbReference type="EMBL" id="MU865950">
    <property type="protein sequence ID" value="KAK4447379.1"/>
    <property type="molecule type" value="Genomic_DNA"/>
</dbReference>
<reference evidence="2" key="1">
    <citation type="journal article" date="2023" name="Mol. Phylogenet. Evol.">
        <title>Genome-scale phylogeny and comparative genomics of the fungal order Sordariales.</title>
        <authorList>
            <person name="Hensen N."/>
            <person name="Bonometti L."/>
            <person name="Westerberg I."/>
            <person name="Brannstrom I.O."/>
            <person name="Guillou S."/>
            <person name="Cros-Aarteil S."/>
            <person name="Calhoun S."/>
            <person name="Haridas S."/>
            <person name="Kuo A."/>
            <person name="Mondo S."/>
            <person name="Pangilinan J."/>
            <person name="Riley R."/>
            <person name="LaButti K."/>
            <person name="Andreopoulos B."/>
            <person name="Lipzen A."/>
            <person name="Chen C."/>
            <person name="Yan M."/>
            <person name="Daum C."/>
            <person name="Ng V."/>
            <person name="Clum A."/>
            <person name="Steindorff A."/>
            <person name="Ohm R.A."/>
            <person name="Martin F."/>
            <person name="Silar P."/>
            <person name="Natvig D.O."/>
            <person name="Lalanne C."/>
            <person name="Gautier V."/>
            <person name="Ament-Velasquez S.L."/>
            <person name="Kruys A."/>
            <person name="Hutchinson M.I."/>
            <person name="Powell A.J."/>
            <person name="Barry K."/>
            <person name="Miller A.N."/>
            <person name="Grigoriev I.V."/>
            <person name="Debuchy R."/>
            <person name="Gladieux P."/>
            <person name="Hiltunen Thoren M."/>
            <person name="Johannesson H."/>
        </authorList>
    </citation>
    <scope>NUCLEOTIDE SEQUENCE</scope>
    <source>
        <strain evidence="2">PSN243</strain>
    </source>
</reference>
<gene>
    <name evidence="2" type="ORF">QBC34DRAFT_409947</name>
</gene>
<sequence length="82" mass="8941">MSSLCLSVFCAILDKTACTSFSIFYIVPPAFGPSLRFSISPLNSFFTSILAVHSFISATFSFLSTSLRNLSKCLLQMEQIGS</sequence>
<reference evidence="2" key="2">
    <citation type="submission" date="2023-05" db="EMBL/GenBank/DDBJ databases">
        <authorList>
            <consortium name="Lawrence Berkeley National Laboratory"/>
            <person name="Steindorff A."/>
            <person name="Hensen N."/>
            <person name="Bonometti L."/>
            <person name="Westerberg I."/>
            <person name="Brannstrom I.O."/>
            <person name="Guillou S."/>
            <person name="Cros-Aarteil S."/>
            <person name="Calhoun S."/>
            <person name="Haridas S."/>
            <person name="Kuo A."/>
            <person name="Mondo S."/>
            <person name="Pangilinan J."/>
            <person name="Riley R."/>
            <person name="Labutti K."/>
            <person name="Andreopoulos B."/>
            <person name="Lipzen A."/>
            <person name="Chen C."/>
            <person name="Yanf M."/>
            <person name="Daum C."/>
            <person name="Ng V."/>
            <person name="Clum A."/>
            <person name="Ohm R."/>
            <person name="Martin F."/>
            <person name="Silar P."/>
            <person name="Natvig D."/>
            <person name="Lalanne C."/>
            <person name="Gautier V."/>
            <person name="Ament-Velasquez S.L."/>
            <person name="Kruys A."/>
            <person name="Hutchinson M.I."/>
            <person name="Powell A.J."/>
            <person name="Barry K."/>
            <person name="Miller A.N."/>
            <person name="Grigoriev I.V."/>
            <person name="Debuchy R."/>
            <person name="Gladieux P."/>
            <person name="Thoren M.H."/>
            <person name="Johannesson H."/>
        </authorList>
    </citation>
    <scope>NUCLEOTIDE SEQUENCE</scope>
    <source>
        <strain evidence="2">PSN243</strain>
    </source>
</reference>
<evidence type="ECO:0000313" key="2">
    <source>
        <dbReference type="EMBL" id="KAK4447379.1"/>
    </source>
</evidence>
<keyword evidence="1" id="KW-1133">Transmembrane helix</keyword>
<evidence type="ECO:0000256" key="1">
    <source>
        <dbReference type="SAM" id="Phobius"/>
    </source>
</evidence>
<accession>A0AAV9GF04</accession>
<dbReference type="Proteomes" id="UP001321760">
    <property type="component" value="Unassembled WGS sequence"/>
</dbReference>
<feature type="transmembrane region" description="Helical" evidence="1">
    <location>
        <begin position="42"/>
        <end position="63"/>
    </location>
</feature>
<keyword evidence="1" id="KW-0812">Transmembrane</keyword>
<name>A0AAV9GF04_9PEZI</name>
<comment type="caution">
    <text evidence="2">The sequence shown here is derived from an EMBL/GenBank/DDBJ whole genome shotgun (WGS) entry which is preliminary data.</text>
</comment>
<dbReference type="AlphaFoldDB" id="A0AAV9GF04"/>
<organism evidence="2 3">
    <name type="scientific">Podospora aff. communis PSN243</name>
    <dbReference type="NCBI Taxonomy" id="3040156"/>
    <lineage>
        <taxon>Eukaryota</taxon>
        <taxon>Fungi</taxon>
        <taxon>Dikarya</taxon>
        <taxon>Ascomycota</taxon>
        <taxon>Pezizomycotina</taxon>
        <taxon>Sordariomycetes</taxon>
        <taxon>Sordariomycetidae</taxon>
        <taxon>Sordariales</taxon>
        <taxon>Podosporaceae</taxon>
        <taxon>Podospora</taxon>
    </lineage>
</organism>
<evidence type="ECO:0000313" key="3">
    <source>
        <dbReference type="Proteomes" id="UP001321760"/>
    </source>
</evidence>
<evidence type="ECO:0008006" key="4">
    <source>
        <dbReference type="Google" id="ProtNLM"/>
    </source>
</evidence>
<keyword evidence="3" id="KW-1185">Reference proteome</keyword>
<keyword evidence="1" id="KW-0472">Membrane</keyword>